<keyword evidence="2" id="KW-0812">Transmembrane</keyword>
<dbReference type="GeneID" id="39580098"/>
<sequence>MSGKHYVVGDSSPFLKRVLIPFWVVRILVLLIQAVVLGLAIAALAAFREDIQNEVDISYGATVAIFVVNLIIVLFCLALDLVSIIKRASRTLSPRFFIITNVIQTTIWTVLFILSFIGSISTTGIIISVIVYLSFVGMLIYASVVYHRFRTGRLTYARAGQIDPTAAQNPGFTPYGNYGQGPSNAAYRPAEFNGYKQPEYELPTQYGYGQQSTTSAWQQNQAQYPPPGQQPQQQQNLYH</sequence>
<evidence type="ECO:0000256" key="1">
    <source>
        <dbReference type="SAM" id="MobiDB-lite"/>
    </source>
</evidence>
<feature type="compositionally biased region" description="Polar residues" evidence="1">
    <location>
        <begin position="207"/>
        <end position="217"/>
    </location>
</feature>
<name>A0A3N2PZM0_SODAK</name>
<dbReference type="EMBL" id="ML119053">
    <property type="protein sequence ID" value="ROT39970.1"/>
    <property type="molecule type" value="Genomic_DNA"/>
</dbReference>
<dbReference type="OrthoDB" id="5211263at2759"/>
<feature type="transmembrane region" description="Helical" evidence="2">
    <location>
        <begin position="59"/>
        <end position="84"/>
    </location>
</feature>
<feature type="transmembrane region" description="Helical" evidence="2">
    <location>
        <begin position="96"/>
        <end position="118"/>
    </location>
</feature>
<keyword evidence="2" id="KW-0472">Membrane</keyword>
<dbReference type="Proteomes" id="UP000272025">
    <property type="component" value="Unassembled WGS sequence"/>
</dbReference>
<feature type="transmembrane region" description="Helical" evidence="2">
    <location>
        <begin position="124"/>
        <end position="146"/>
    </location>
</feature>
<feature type="transmembrane region" description="Helical" evidence="2">
    <location>
        <begin position="20"/>
        <end position="47"/>
    </location>
</feature>
<keyword evidence="4" id="KW-1185">Reference proteome</keyword>
<organism evidence="3 4">
    <name type="scientific">Sodiomyces alkalinus (strain CBS 110278 / VKM F-3762 / F11)</name>
    <name type="common">Alkaliphilic filamentous fungus</name>
    <dbReference type="NCBI Taxonomy" id="1314773"/>
    <lineage>
        <taxon>Eukaryota</taxon>
        <taxon>Fungi</taxon>
        <taxon>Dikarya</taxon>
        <taxon>Ascomycota</taxon>
        <taxon>Pezizomycotina</taxon>
        <taxon>Sordariomycetes</taxon>
        <taxon>Hypocreomycetidae</taxon>
        <taxon>Glomerellales</taxon>
        <taxon>Plectosphaerellaceae</taxon>
        <taxon>Sodiomyces</taxon>
    </lineage>
</organism>
<evidence type="ECO:0000313" key="3">
    <source>
        <dbReference type="EMBL" id="ROT39970.1"/>
    </source>
</evidence>
<protein>
    <submittedName>
        <fullName evidence="3">Uncharacterized protein</fullName>
    </submittedName>
</protein>
<feature type="region of interest" description="Disordered" evidence="1">
    <location>
        <begin position="205"/>
        <end position="239"/>
    </location>
</feature>
<keyword evidence="2" id="KW-1133">Transmembrane helix</keyword>
<evidence type="ECO:0000313" key="4">
    <source>
        <dbReference type="Proteomes" id="UP000272025"/>
    </source>
</evidence>
<reference evidence="3 4" key="1">
    <citation type="journal article" date="2018" name="Mol. Ecol.">
        <title>The obligate alkalophilic soda-lake fungus Sodiomyces alkalinus has shifted to a protein diet.</title>
        <authorList>
            <person name="Grum-Grzhimaylo A.A."/>
            <person name="Falkoski D.L."/>
            <person name="van den Heuvel J."/>
            <person name="Valero-Jimenez C.A."/>
            <person name="Min B."/>
            <person name="Choi I.G."/>
            <person name="Lipzen A."/>
            <person name="Daum C.G."/>
            <person name="Aanen D.K."/>
            <person name="Tsang A."/>
            <person name="Henrissat B."/>
            <person name="Bilanenko E.N."/>
            <person name="de Vries R.P."/>
            <person name="van Kan J.A.L."/>
            <person name="Grigoriev I.V."/>
            <person name="Debets A.J.M."/>
        </authorList>
    </citation>
    <scope>NUCLEOTIDE SEQUENCE [LARGE SCALE GENOMIC DNA]</scope>
    <source>
        <strain evidence="3 4">F11</strain>
    </source>
</reference>
<dbReference type="RefSeq" id="XP_028467776.1">
    <property type="nucleotide sequence ID" value="XM_028611620.1"/>
</dbReference>
<evidence type="ECO:0000256" key="2">
    <source>
        <dbReference type="SAM" id="Phobius"/>
    </source>
</evidence>
<proteinExistence type="predicted"/>
<accession>A0A3N2PZM0</accession>
<gene>
    <name evidence="3" type="ORF">SODALDRAFT_332119</name>
</gene>
<feature type="compositionally biased region" description="Low complexity" evidence="1">
    <location>
        <begin position="230"/>
        <end position="239"/>
    </location>
</feature>
<dbReference type="AlphaFoldDB" id="A0A3N2PZM0"/>